<reference evidence="4" key="1">
    <citation type="journal article" date="2023" name="BMC Genomics">
        <title>Chromosome-level genome assemblies of Cutaneotrichosporon spp. (Trichosporonales, Basidiomycota) reveal imbalanced evolution between nucleotide sequences and chromosome synteny.</title>
        <authorList>
            <person name="Kobayashi Y."/>
            <person name="Kayamori A."/>
            <person name="Aoki K."/>
            <person name="Shiwa Y."/>
            <person name="Matsutani M."/>
            <person name="Fujita N."/>
            <person name="Sugita T."/>
            <person name="Iwasaki W."/>
            <person name="Tanaka N."/>
            <person name="Takashima M."/>
        </authorList>
    </citation>
    <scope>NUCLEOTIDE SEQUENCE</scope>
    <source>
        <strain evidence="4">HIS016</strain>
    </source>
</reference>
<evidence type="ECO:0000256" key="3">
    <source>
        <dbReference type="SAM" id="Phobius"/>
    </source>
</evidence>
<feature type="region of interest" description="Disordered" evidence="2">
    <location>
        <begin position="1"/>
        <end position="103"/>
    </location>
</feature>
<evidence type="ECO:0000313" key="5">
    <source>
        <dbReference type="Proteomes" id="UP001222932"/>
    </source>
</evidence>
<comment type="caution">
    <text evidence="4">The sequence shown here is derived from an EMBL/GenBank/DDBJ whole genome shotgun (WGS) entry which is preliminary data.</text>
</comment>
<keyword evidence="3" id="KW-0472">Membrane</keyword>
<keyword evidence="3" id="KW-0812">Transmembrane</keyword>
<gene>
    <name evidence="4" type="ORF">CspeluHIS016_0108920</name>
</gene>
<name>A0AAD3Y8T6_9TREE</name>
<evidence type="ECO:0000256" key="1">
    <source>
        <dbReference type="SAM" id="Coils"/>
    </source>
</evidence>
<dbReference type="AlphaFoldDB" id="A0AAD3Y8T6"/>
<dbReference type="Proteomes" id="UP001222932">
    <property type="component" value="Unassembled WGS sequence"/>
</dbReference>
<protein>
    <submittedName>
        <fullName evidence="4">Uncharacterized protein</fullName>
    </submittedName>
</protein>
<organism evidence="4 5">
    <name type="scientific">Cutaneotrichosporon spelunceum</name>
    <dbReference type="NCBI Taxonomy" id="1672016"/>
    <lineage>
        <taxon>Eukaryota</taxon>
        <taxon>Fungi</taxon>
        <taxon>Dikarya</taxon>
        <taxon>Basidiomycota</taxon>
        <taxon>Agaricomycotina</taxon>
        <taxon>Tremellomycetes</taxon>
        <taxon>Trichosporonales</taxon>
        <taxon>Trichosporonaceae</taxon>
        <taxon>Cutaneotrichosporon</taxon>
    </lineage>
</organism>
<sequence length="277" mass="29902">MYATRRLLRAPKGVPGWAQHMAKQPAKAGRLPPQQWANAPESDGHGTHEKVPPTDWKAGESGQGSEARAWEEIRRPGAASEMPAGAKAVPPQEGPYAPKTDRSKGFMDSFRSLKPNQRILIGATLFVFGLGIMAYDSVLKKERNKDQEIEDDLRERLARASAITKIADKEGVQVNPVDIKDTMTKAAESEAEKLKAAEKAVSAAAERGSDHVLGKAVKKAETAVADVVQIVQESRYTAEGNAGDVQAGQSKGEVGEEGDVVNGKVPERTGWFGIRLR</sequence>
<feature type="coiled-coil region" evidence="1">
    <location>
        <begin position="180"/>
        <end position="207"/>
    </location>
</feature>
<feature type="compositionally biased region" description="Basic and acidic residues" evidence="2">
    <location>
        <begin position="42"/>
        <end position="52"/>
    </location>
</feature>
<feature type="transmembrane region" description="Helical" evidence="3">
    <location>
        <begin position="119"/>
        <end position="135"/>
    </location>
</feature>
<accession>A0AAD3Y8T6</accession>
<proteinExistence type="predicted"/>
<keyword evidence="5" id="KW-1185">Reference proteome</keyword>
<keyword evidence="1" id="KW-0175">Coiled coil</keyword>
<feature type="region of interest" description="Disordered" evidence="2">
    <location>
        <begin position="238"/>
        <end position="262"/>
    </location>
</feature>
<reference evidence="4" key="2">
    <citation type="submission" date="2023-06" db="EMBL/GenBank/DDBJ databases">
        <authorList>
            <person name="Kobayashi Y."/>
            <person name="Kayamori A."/>
            <person name="Aoki K."/>
            <person name="Shiwa Y."/>
            <person name="Fujita N."/>
            <person name="Sugita T."/>
            <person name="Iwasaki W."/>
            <person name="Tanaka N."/>
            <person name="Takashima M."/>
        </authorList>
    </citation>
    <scope>NUCLEOTIDE SEQUENCE</scope>
    <source>
        <strain evidence="4">HIS016</strain>
    </source>
</reference>
<dbReference type="EMBL" id="BTCM01000001">
    <property type="protein sequence ID" value="GMK54306.1"/>
    <property type="molecule type" value="Genomic_DNA"/>
</dbReference>
<evidence type="ECO:0000256" key="2">
    <source>
        <dbReference type="SAM" id="MobiDB-lite"/>
    </source>
</evidence>
<evidence type="ECO:0000313" key="4">
    <source>
        <dbReference type="EMBL" id="GMK54306.1"/>
    </source>
</evidence>
<keyword evidence="3" id="KW-1133">Transmembrane helix</keyword>